<reference evidence="10" key="1">
    <citation type="journal article" date="2020" name="New Phytol.">
        <title>Comparative genomics reveals dynamic genome evolution in host specialist ectomycorrhizal fungi.</title>
        <authorList>
            <person name="Lofgren L.A."/>
            <person name="Nguyen N.H."/>
            <person name="Vilgalys R."/>
            <person name="Ruytinx J."/>
            <person name="Liao H.L."/>
            <person name="Branco S."/>
            <person name="Kuo A."/>
            <person name="LaButti K."/>
            <person name="Lipzen A."/>
            <person name="Andreopoulos W."/>
            <person name="Pangilinan J."/>
            <person name="Riley R."/>
            <person name="Hundley H."/>
            <person name="Na H."/>
            <person name="Barry K."/>
            <person name="Grigoriev I.V."/>
            <person name="Stajich J.E."/>
            <person name="Kennedy P.G."/>
        </authorList>
    </citation>
    <scope>NUCLEOTIDE SEQUENCE</scope>
    <source>
        <strain evidence="10">FC423</strain>
    </source>
</reference>
<name>A0A9P7F1B9_9AGAM</name>
<evidence type="ECO:0000313" key="10">
    <source>
        <dbReference type="EMBL" id="KAG2099571.1"/>
    </source>
</evidence>
<keyword evidence="6" id="KW-0653">Protein transport</keyword>
<feature type="transmembrane region" description="Helical" evidence="9">
    <location>
        <begin position="81"/>
        <end position="104"/>
    </location>
</feature>
<keyword evidence="5" id="KW-0571">Peptide transport</keyword>
<dbReference type="InterPro" id="IPR004813">
    <property type="entry name" value="OPT"/>
</dbReference>
<evidence type="ECO:0000256" key="1">
    <source>
        <dbReference type="ARBA" id="ARBA00004141"/>
    </source>
</evidence>
<accession>A0A9P7F1B9</accession>
<keyword evidence="7 9" id="KW-1133">Transmembrane helix</keyword>
<keyword evidence="8 9" id="KW-0472">Membrane</keyword>
<evidence type="ECO:0000256" key="8">
    <source>
        <dbReference type="ARBA" id="ARBA00023136"/>
    </source>
</evidence>
<evidence type="ECO:0000256" key="4">
    <source>
        <dbReference type="ARBA" id="ARBA00022692"/>
    </source>
</evidence>
<evidence type="ECO:0000256" key="3">
    <source>
        <dbReference type="ARBA" id="ARBA00022448"/>
    </source>
</evidence>
<dbReference type="GO" id="GO:0015031">
    <property type="term" value="P:protein transport"/>
    <property type="evidence" value="ECO:0007669"/>
    <property type="project" value="UniProtKB-KW"/>
</dbReference>
<evidence type="ECO:0000256" key="9">
    <source>
        <dbReference type="SAM" id="Phobius"/>
    </source>
</evidence>
<organism evidence="10 11">
    <name type="scientific">Suillus discolor</name>
    <dbReference type="NCBI Taxonomy" id="1912936"/>
    <lineage>
        <taxon>Eukaryota</taxon>
        <taxon>Fungi</taxon>
        <taxon>Dikarya</taxon>
        <taxon>Basidiomycota</taxon>
        <taxon>Agaricomycotina</taxon>
        <taxon>Agaricomycetes</taxon>
        <taxon>Agaricomycetidae</taxon>
        <taxon>Boletales</taxon>
        <taxon>Suillineae</taxon>
        <taxon>Suillaceae</taxon>
        <taxon>Suillus</taxon>
    </lineage>
</organism>
<evidence type="ECO:0000256" key="2">
    <source>
        <dbReference type="ARBA" id="ARBA00008807"/>
    </source>
</evidence>
<proteinExistence type="inferred from homology"/>
<keyword evidence="4 9" id="KW-0812">Transmembrane</keyword>
<comment type="similarity">
    <text evidence="2">Belongs to the oligopeptide OPT transporter family.</text>
</comment>
<dbReference type="EMBL" id="JABBWM010000057">
    <property type="protein sequence ID" value="KAG2099571.1"/>
    <property type="molecule type" value="Genomic_DNA"/>
</dbReference>
<evidence type="ECO:0000313" key="11">
    <source>
        <dbReference type="Proteomes" id="UP000823399"/>
    </source>
</evidence>
<feature type="transmembrane region" description="Helical" evidence="9">
    <location>
        <begin position="160"/>
        <end position="179"/>
    </location>
</feature>
<dbReference type="OrthoDB" id="9986677at2759"/>
<dbReference type="AlphaFoldDB" id="A0A9P7F1B9"/>
<dbReference type="GO" id="GO:0035673">
    <property type="term" value="F:oligopeptide transmembrane transporter activity"/>
    <property type="evidence" value="ECO:0007669"/>
    <property type="project" value="InterPro"/>
</dbReference>
<dbReference type="Pfam" id="PF03169">
    <property type="entry name" value="OPT"/>
    <property type="match status" value="1"/>
</dbReference>
<dbReference type="InterPro" id="IPR004648">
    <property type="entry name" value="Oligpept_transpt"/>
</dbReference>
<dbReference type="Proteomes" id="UP000823399">
    <property type="component" value="Unassembled WGS sequence"/>
</dbReference>
<protein>
    <submittedName>
        <fullName evidence="10">OPT oligopeptide transporter protein-domain-containing protein</fullName>
    </submittedName>
</protein>
<keyword evidence="3" id="KW-0813">Transport</keyword>
<keyword evidence="11" id="KW-1185">Reference proteome</keyword>
<comment type="caution">
    <text evidence="10">The sequence shown here is derived from an EMBL/GenBank/DDBJ whole genome shotgun (WGS) entry which is preliminary data.</text>
</comment>
<comment type="subcellular location">
    <subcellularLocation>
        <location evidence="1">Membrane</location>
        <topology evidence="1">Multi-pass membrane protein</topology>
    </subcellularLocation>
</comment>
<evidence type="ECO:0000256" key="5">
    <source>
        <dbReference type="ARBA" id="ARBA00022856"/>
    </source>
</evidence>
<dbReference type="GO" id="GO:0016020">
    <property type="term" value="C:membrane"/>
    <property type="evidence" value="ECO:0007669"/>
    <property type="project" value="UniProtKB-SubCell"/>
</dbReference>
<evidence type="ECO:0000256" key="7">
    <source>
        <dbReference type="ARBA" id="ARBA00022989"/>
    </source>
</evidence>
<feature type="transmembrane region" description="Helical" evidence="9">
    <location>
        <begin position="124"/>
        <end position="148"/>
    </location>
</feature>
<gene>
    <name evidence="10" type="ORF">F5147DRAFT_582598</name>
</gene>
<feature type="transmembrane region" description="Helical" evidence="9">
    <location>
        <begin position="50"/>
        <end position="69"/>
    </location>
</feature>
<dbReference type="RefSeq" id="XP_041289219.1">
    <property type="nucleotide sequence ID" value="XM_041431666.1"/>
</dbReference>
<sequence>MKEKSKSYCINGDIETSTGEDTDDIAVLQNERDIATHVISVDDDPSLNPWTFRAFFIGLGLSAFNGSLGKAGSFMWTLQQTVSVSLMFLGIISYVIGLAMDTSIPHYGLLRYLNPGPFNKKENVFIIIMSSAAANSALATEVLAVQCLYYNITLNAVSSIFLLFSSQLLGCIVLAYSLLHPSLKPQTTAMGLAV</sequence>
<dbReference type="GeneID" id="64693925"/>
<evidence type="ECO:0000256" key="6">
    <source>
        <dbReference type="ARBA" id="ARBA00022927"/>
    </source>
</evidence>
<dbReference type="PANTHER" id="PTHR22601">
    <property type="entry name" value="ISP4 LIKE PROTEIN"/>
    <property type="match status" value="1"/>
</dbReference>